<evidence type="ECO:0000256" key="2">
    <source>
        <dbReference type="SAM" id="MobiDB-lite"/>
    </source>
</evidence>
<reference evidence="4 5" key="1">
    <citation type="submission" date="2019-07" db="EMBL/GenBank/DDBJ databases">
        <title>Whole genome shotgun sequence of Skermanella aerolata NBRC 106429.</title>
        <authorList>
            <person name="Hosoyama A."/>
            <person name="Uohara A."/>
            <person name="Ohji S."/>
            <person name="Ichikawa N."/>
        </authorList>
    </citation>
    <scope>NUCLEOTIDE SEQUENCE [LARGE SCALE GENOMIC DNA]</scope>
    <source>
        <strain evidence="4 5">NBRC 106429</strain>
    </source>
</reference>
<dbReference type="AlphaFoldDB" id="A0A512E4D2"/>
<sequence>MATSQGPTKEGVYSTPGMSAVTPEEDMRTVLLNRVSWGAVLAGAVISLTAHLILNMIGLGIGASTVDVAAADNPAASTFSIGAALWWTVSGIVAAFVGGYTAGRLSGKPKTATAGWHGLTTWAVTTLLIFWLLGSALGGVLGGIYSTVSGAVGGLGSAAGTAVQSAAPALANVTDPFSRIEQSVRSSTGGNDPQALRDAAVAAVRAAVTGDQAQAQEARERAAQAISRAQDIPVEQARAQVQQYEQEYRQTAEKAKQQATQAADAATGTVATGALAAAAALLLGAVGGWFGGRAGAVDPIVTTSTVRRR</sequence>
<organism evidence="4 5">
    <name type="scientific">Skermanella aerolata</name>
    <dbReference type="NCBI Taxonomy" id="393310"/>
    <lineage>
        <taxon>Bacteria</taxon>
        <taxon>Pseudomonadati</taxon>
        <taxon>Pseudomonadota</taxon>
        <taxon>Alphaproteobacteria</taxon>
        <taxon>Rhodospirillales</taxon>
        <taxon>Azospirillaceae</taxon>
        <taxon>Skermanella</taxon>
    </lineage>
</organism>
<evidence type="ECO:0008006" key="6">
    <source>
        <dbReference type="Google" id="ProtNLM"/>
    </source>
</evidence>
<evidence type="ECO:0000313" key="5">
    <source>
        <dbReference type="Proteomes" id="UP000321523"/>
    </source>
</evidence>
<feature type="region of interest" description="Disordered" evidence="2">
    <location>
        <begin position="1"/>
        <end position="20"/>
    </location>
</feature>
<feature type="transmembrane region" description="Helical" evidence="3">
    <location>
        <begin position="81"/>
        <end position="102"/>
    </location>
</feature>
<proteinExistence type="predicted"/>
<keyword evidence="3" id="KW-0472">Membrane</keyword>
<comment type="caution">
    <text evidence="4">The sequence shown here is derived from an EMBL/GenBank/DDBJ whole genome shotgun (WGS) entry which is preliminary data.</text>
</comment>
<dbReference type="EMBL" id="BJYZ01000105">
    <property type="protein sequence ID" value="GEO43593.1"/>
    <property type="molecule type" value="Genomic_DNA"/>
</dbReference>
<protein>
    <recommendedName>
        <fullName evidence="6">PhnA-like protein</fullName>
    </recommendedName>
</protein>
<dbReference type="Proteomes" id="UP000321523">
    <property type="component" value="Unassembled WGS sequence"/>
</dbReference>
<feature type="coiled-coil region" evidence="1">
    <location>
        <begin position="234"/>
        <end position="265"/>
    </location>
</feature>
<feature type="transmembrane region" description="Helical" evidence="3">
    <location>
        <begin position="122"/>
        <end position="145"/>
    </location>
</feature>
<evidence type="ECO:0000256" key="1">
    <source>
        <dbReference type="SAM" id="Coils"/>
    </source>
</evidence>
<keyword evidence="3" id="KW-0812">Transmembrane</keyword>
<accession>A0A512E4D2</accession>
<dbReference type="RefSeq" id="WP_044437635.1">
    <property type="nucleotide sequence ID" value="NZ_BJYZ01000105.1"/>
</dbReference>
<name>A0A512E4D2_9PROT</name>
<keyword evidence="5" id="KW-1185">Reference proteome</keyword>
<gene>
    <name evidence="4" type="ORF">SAE02_77410</name>
</gene>
<evidence type="ECO:0000256" key="3">
    <source>
        <dbReference type="SAM" id="Phobius"/>
    </source>
</evidence>
<evidence type="ECO:0000313" key="4">
    <source>
        <dbReference type="EMBL" id="GEO43593.1"/>
    </source>
</evidence>
<keyword evidence="3" id="KW-1133">Transmembrane helix</keyword>
<feature type="transmembrane region" description="Helical" evidence="3">
    <location>
        <begin position="37"/>
        <end position="61"/>
    </location>
</feature>
<keyword evidence="1" id="KW-0175">Coiled coil</keyword>